<gene>
    <name evidence="3" type="ORF">KQI75_05850</name>
</gene>
<feature type="domain" description="Phosphoribosyltransferase" evidence="1">
    <location>
        <begin position="121"/>
        <end position="201"/>
    </location>
</feature>
<evidence type="ECO:0000313" key="3">
    <source>
        <dbReference type="EMBL" id="MBU5490146.1"/>
    </source>
</evidence>
<name>A0ABS6ER24_9FIRM</name>
<dbReference type="PANTHER" id="PTHR47505">
    <property type="entry name" value="DNA UTILIZATION PROTEIN YHGH"/>
    <property type="match status" value="1"/>
</dbReference>
<dbReference type="PANTHER" id="PTHR47505:SF1">
    <property type="entry name" value="DNA UTILIZATION PROTEIN YHGH"/>
    <property type="match status" value="1"/>
</dbReference>
<dbReference type="EMBL" id="JAHLQI010000002">
    <property type="protein sequence ID" value="MBU5490146.1"/>
    <property type="molecule type" value="Genomic_DNA"/>
</dbReference>
<feature type="domain" description="Double zinc ribbon" evidence="2">
    <location>
        <begin position="2"/>
        <end position="40"/>
    </location>
</feature>
<dbReference type="InterPro" id="IPR051910">
    <property type="entry name" value="ComF/GntX_DNA_util-trans"/>
</dbReference>
<comment type="caution">
    <text evidence="3">The sequence shown here is derived from an EMBL/GenBank/DDBJ whole genome shotgun (WGS) entry which is preliminary data.</text>
</comment>
<dbReference type="Pfam" id="PF18912">
    <property type="entry name" value="DZR_2"/>
    <property type="match status" value="1"/>
</dbReference>
<evidence type="ECO:0000259" key="2">
    <source>
        <dbReference type="Pfam" id="PF18912"/>
    </source>
</evidence>
<organism evidence="3 4">
    <name type="scientific">Butyricicoccus intestinisimiae</name>
    <dbReference type="NCBI Taxonomy" id="2841509"/>
    <lineage>
        <taxon>Bacteria</taxon>
        <taxon>Bacillati</taxon>
        <taxon>Bacillota</taxon>
        <taxon>Clostridia</taxon>
        <taxon>Eubacteriales</taxon>
        <taxon>Butyricicoccaceae</taxon>
        <taxon>Butyricicoccus</taxon>
    </lineage>
</organism>
<dbReference type="Pfam" id="PF00156">
    <property type="entry name" value="Pribosyltran"/>
    <property type="match status" value="1"/>
</dbReference>
<dbReference type="InterPro" id="IPR044005">
    <property type="entry name" value="DZR_2"/>
</dbReference>
<dbReference type="CDD" id="cd06223">
    <property type="entry name" value="PRTases_typeI"/>
    <property type="match status" value="1"/>
</dbReference>
<proteinExistence type="predicted"/>
<reference evidence="3 4" key="1">
    <citation type="submission" date="2021-06" db="EMBL/GenBank/DDBJ databases">
        <authorList>
            <person name="Sun Q."/>
            <person name="Li D."/>
        </authorList>
    </citation>
    <scope>NUCLEOTIDE SEQUENCE [LARGE SCALE GENOMIC DNA]</scope>
    <source>
        <strain evidence="3 4">MSJd-7</strain>
    </source>
</reference>
<accession>A0ABS6ER24</accession>
<evidence type="ECO:0000313" key="4">
    <source>
        <dbReference type="Proteomes" id="UP000783588"/>
    </source>
</evidence>
<dbReference type="Proteomes" id="UP000783588">
    <property type="component" value="Unassembled WGS sequence"/>
</dbReference>
<protein>
    <submittedName>
        <fullName evidence="3">ComF family protein</fullName>
    </submittedName>
</protein>
<dbReference type="RefSeq" id="WP_216469788.1">
    <property type="nucleotide sequence ID" value="NZ_JAHLQI010000002.1"/>
</dbReference>
<evidence type="ECO:0000259" key="1">
    <source>
        <dbReference type="Pfam" id="PF00156"/>
    </source>
</evidence>
<keyword evidence="4" id="KW-1185">Reference proteome</keyword>
<dbReference type="InterPro" id="IPR000836">
    <property type="entry name" value="PRTase_dom"/>
</dbReference>
<sequence>MSLLFPTHCILCGQTISEQARGLCKACRAQIETEMQTLTCYPPEYVSDLVCAAQYRGSYRAALLHIKYAHEPYRLYPIAELMAQAWDWHQMPLPDVITCVPMHGWHKFRRGFNQSEEFAKYLSEMWGVPYVPMLQRKLRSHKQARLSAAQRQENAARSFVRRKDVGELAGQRILLVDDIVTTGATVSHCAQLLREKKPEKIWVLAAAKA</sequence>